<sequence length="537" mass="60892">MEHKKNVLLITEGTYPYMGGGVSTWAHHLTQRITGYDFSIYSLNADVVDEPKFVLGSSVKEVLQVPMWAPEEPYDCVDYNQKYSQILLRRERTNAAVIINRFLPHFKKFLAYTFFPETTQDDAEQSGLLEAFQRMWSFFEVYDYKTTMVSEQVWSCFKNNLIAHWPKQEMAGVKLMDLTMALRLLFRYLIPLAIKVPKSDVSHLTIAGIGIIPALKQKQQFGNPIILTEHGVFIRERMIAISNTDYSQFLKKVLIRFSEAMTRLTYAQSDKIISVSKFNVIWEQRYGADVSRIQVIYNGVDHQLFAPQEDSTKKERPTVVAAARIFELKDILTMIKTCAYVKKTIPNVHFLVYGDKTAVPDYTQSCEAMIAKLGVKANFSLAGYHDTPSALFHEGDISILTSISEGFPFTVIESMSCGIPIVATDVGGVAEAIEDGVTGFICKPKDHKSLGKRVVQLLDDVKLREQMGANARNKVLESFTIEKFTESFSNAYAEVLDTPKLKSLKKKDKGKKNKKDKKGSKDRKKKQKKSTKSVQTI</sequence>
<dbReference type="InterPro" id="IPR022622">
    <property type="entry name" value="DUF3492"/>
</dbReference>
<dbReference type="PANTHER" id="PTHR45947:SF3">
    <property type="entry name" value="SULFOQUINOVOSYL TRANSFERASE SQD2"/>
    <property type="match status" value="1"/>
</dbReference>
<dbReference type="AlphaFoldDB" id="A0A0P7AJM8"/>
<feature type="domain" description="DUF3492" evidence="3">
    <location>
        <begin position="6"/>
        <end position="290"/>
    </location>
</feature>
<dbReference type="PANTHER" id="PTHR45947">
    <property type="entry name" value="SULFOQUINOVOSYL TRANSFERASE SQD2"/>
    <property type="match status" value="1"/>
</dbReference>
<comment type="caution">
    <text evidence="4">The sequence shown here is derived from an EMBL/GenBank/DDBJ whole genome shotgun (WGS) entry which is preliminary data.</text>
</comment>
<dbReference type="InterPro" id="IPR001296">
    <property type="entry name" value="Glyco_trans_1"/>
</dbReference>
<reference evidence="4 5" key="1">
    <citation type="submission" date="2015-09" db="EMBL/GenBank/DDBJ databases">
        <title>Genome sequence of the marine flavobacterium Croceitalea dokdonensis DOKDO 023 that contains proton- and sodium-pumping rhodopsins.</title>
        <authorList>
            <person name="Kwon S.-K."/>
            <person name="Lee H.K."/>
            <person name="Kwak M.-J."/>
            <person name="Kim J.F."/>
        </authorList>
    </citation>
    <scope>NUCLEOTIDE SEQUENCE [LARGE SCALE GENOMIC DNA]</scope>
    <source>
        <strain evidence="4 5">DOKDO 023</strain>
    </source>
</reference>
<feature type="region of interest" description="Disordered" evidence="1">
    <location>
        <begin position="503"/>
        <end position="537"/>
    </location>
</feature>
<dbReference type="NCBIfam" id="NF038011">
    <property type="entry name" value="PelF"/>
    <property type="match status" value="1"/>
</dbReference>
<dbReference type="SUPFAM" id="SSF53756">
    <property type="entry name" value="UDP-Glycosyltransferase/glycogen phosphorylase"/>
    <property type="match status" value="1"/>
</dbReference>
<dbReference type="Gene3D" id="3.40.50.2000">
    <property type="entry name" value="Glycogen Phosphorylase B"/>
    <property type="match status" value="2"/>
</dbReference>
<keyword evidence="5" id="KW-1185">Reference proteome</keyword>
<feature type="domain" description="Glycosyl transferase family 1" evidence="2">
    <location>
        <begin position="311"/>
        <end position="473"/>
    </location>
</feature>
<name>A0A0P7AJM8_9FLAO</name>
<dbReference type="EMBL" id="LDJX01000003">
    <property type="protein sequence ID" value="KPM32024.1"/>
    <property type="molecule type" value="Genomic_DNA"/>
</dbReference>
<dbReference type="InterPro" id="IPR050194">
    <property type="entry name" value="Glycosyltransferase_grp1"/>
</dbReference>
<dbReference type="InterPro" id="IPR047691">
    <property type="entry name" value="PelF-like"/>
</dbReference>
<gene>
    <name evidence="4" type="ORF">I595_1672</name>
</gene>
<dbReference type="OrthoDB" id="1522162at2"/>
<dbReference type="Pfam" id="PF00534">
    <property type="entry name" value="Glycos_transf_1"/>
    <property type="match status" value="1"/>
</dbReference>
<dbReference type="STRING" id="1300341.I595_1672"/>
<dbReference type="Pfam" id="PF11997">
    <property type="entry name" value="DUF3492"/>
    <property type="match status" value="1"/>
</dbReference>
<dbReference type="Proteomes" id="UP000050280">
    <property type="component" value="Unassembled WGS sequence"/>
</dbReference>
<evidence type="ECO:0000259" key="2">
    <source>
        <dbReference type="Pfam" id="PF00534"/>
    </source>
</evidence>
<evidence type="ECO:0000313" key="4">
    <source>
        <dbReference type="EMBL" id="KPM32024.1"/>
    </source>
</evidence>
<dbReference type="RefSeq" id="WP_157449684.1">
    <property type="nucleotide sequence ID" value="NZ_LDJX01000003.1"/>
</dbReference>
<evidence type="ECO:0000313" key="5">
    <source>
        <dbReference type="Proteomes" id="UP000050280"/>
    </source>
</evidence>
<evidence type="ECO:0000259" key="3">
    <source>
        <dbReference type="Pfam" id="PF11997"/>
    </source>
</evidence>
<organism evidence="4 5">
    <name type="scientific">Croceitalea dokdonensis DOKDO 023</name>
    <dbReference type="NCBI Taxonomy" id="1300341"/>
    <lineage>
        <taxon>Bacteria</taxon>
        <taxon>Pseudomonadati</taxon>
        <taxon>Bacteroidota</taxon>
        <taxon>Flavobacteriia</taxon>
        <taxon>Flavobacteriales</taxon>
        <taxon>Flavobacteriaceae</taxon>
        <taxon>Croceitalea</taxon>
    </lineage>
</organism>
<accession>A0A0P7AJM8</accession>
<feature type="compositionally biased region" description="Basic residues" evidence="1">
    <location>
        <begin position="503"/>
        <end position="531"/>
    </location>
</feature>
<dbReference type="PATRIC" id="fig|1300341.3.peg.1858"/>
<keyword evidence="4" id="KW-0808">Transferase</keyword>
<proteinExistence type="predicted"/>
<dbReference type="GO" id="GO:0016757">
    <property type="term" value="F:glycosyltransferase activity"/>
    <property type="evidence" value="ECO:0007669"/>
    <property type="project" value="InterPro"/>
</dbReference>
<evidence type="ECO:0000256" key="1">
    <source>
        <dbReference type="SAM" id="MobiDB-lite"/>
    </source>
</evidence>
<protein>
    <submittedName>
        <fullName evidence="4">Putative glycosyltransferase</fullName>
    </submittedName>
</protein>